<dbReference type="AlphaFoldDB" id="A0A451A314"/>
<dbReference type="EMBL" id="CAADFY010000213">
    <property type="protein sequence ID" value="VFK60425.1"/>
    <property type="molecule type" value="Genomic_DNA"/>
</dbReference>
<accession>A0A451A314</accession>
<protein>
    <submittedName>
        <fullName evidence="1">Uncharacterized protein</fullName>
    </submittedName>
</protein>
<name>A0A451A314_9GAMM</name>
<evidence type="ECO:0000313" key="2">
    <source>
        <dbReference type="EMBL" id="VFK69788.1"/>
    </source>
</evidence>
<reference evidence="1" key="1">
    <citation type="submission" date="2019-02" db="EMBL/GenBank/DDBJ databases">
        <authorList>
            <person name="Gruber-Vodicka R. H."/>
            <person name="Seah K. B. B."/>
        </authorList>
    </citation>
    <scope>NUCLEOTIDE SEQUENCE</scope>
    <source>
        <strain evidence="2">BECK_BY2</strain>
        <strain evidence="1">BECK_BY3</strain>
    </source>
</reference>
<organism evidence="1">
    <name type="scientific">Candidatus Kentrum sp. TUN</name>
    <dbReference type="NCBI Taxonomy" id="2126343"/>
    <lineage>
        <taxon>Bacteria</taxon>
        <taxon>Pseudomonadati</taxon>
        <taxon>Pseudomonadota</taxon>
        <taxon>Gammaproteobacteria</taxon>
        <taxon>Candidatus Kentrum</taxon>
    </lineage>
</organism>
<gene>
    <name evidence="2" type="ORF">BECKTUN1418E_GA0071001_12135</name>
    <name evidence="1" type="ORF">BECKTUN1418F_GA0071002_12135</name>
</gene>
<proteinExistence type="predicted"/>
<evidence type="ECO:0000313" key="1">
    <source>
        <dbReference type="EMBL" id="VFK60425.1"/>
    </source>
</evidence>
<sequence length="77" mass="9073">MLPLTKRKYICKSLIKETQTKTPAIAGVFVICSFLRSFFHNNKQSRPVFRLFLHGRRTNNLNWFGLRVGFYTEEMSS</sequence>
<dbReference type="EMBL" id="CAADFV010000213">
    <property type="protein sequence ID" value="VFK69788.1"/>
    <property type="molecule type" value="Genomic_DNA"/>
</dbReference>